<proteinExistence type="predicted"/>
<dbReference type="Gene3D" id="3.30.70.330">
    <property type="match status" value="1"/>
</dbReference>
<evidence type="ECO:0000313" key="5">
    <source>
        <dbReference type="Proteomes" id="UP001237642"/>
    </source>
</evidence>
<dbReference type="InterPro" id="IPR035979">
    <property type="entry name" value="RBD_domain_sf"/>
</dbReference>
<dbReference type="Pfam" id="PF00076">
    <property type="entry name" value="RRM_1"/>
    <property type="match status" value="1"/>
</dbReference>
<accession>A0AAD8GXZ7</accession>
<gene>
    <name evidence="4" type="ORF">POM88_050010</name>
</gene>
<dbReference type="PROSITE" id="PS50102">
    <property type="entry name" value="RRM"/>
    <property type="match status" value="1"/>
</dbReference>
<dbReference type="SUPFAM" id="SSF54928">
    <property type="entry name" value="RNA-binding domain, RBD"/>
    <property type="match status" value="1"/>
</dbReference>
<dbReference type="SMART" id="SM00360">
    <property type="entry name" value="RRM"/>
    <property type="match status" value="1"/>
</dbReference>
<dbReference type="Proteomes" id="UP001237642">
    <property type="component" value="Unassembled WGS sequence"/>
</dbReference>
<protein>
    <recommendedName>
        <fullName evidence="3">RRM domain-containing protein</fullName>
    </recommendedName>
</protein>
<dbReference type="AlphaFoldDB" id="A0AAD8GXZ7"/>
<dbReference type="InterPro" id="IPR000504">
    <property type="entry name" value="RRM_dom"/>
</dbReference>
<dbReference type="InterPro" id="IPR012677">
    <property type="entry name" value="Nucleotide-bd_a/b_plait_sf"/>
</dbReference>
<evidence type="ECO:0000256" key="1">
    <source>
        <dbReference type="PROSITE-ProRule" id="PRU00176"/>
    </source>
</evidence>
<feature type="domain" description="RRM" evidence="3">
    <location>
        <begin position="17"/>
        <end position="104"/>
    </location>
</feature>
<keyword evidence="1" id="KW-0694">RNA-binding</keyword>
<comment type="caution">
    <text evidence="4">The sequence shown here is derived from an EMBL/GenBank/DDBJ whole genome shotgun (WGS) entry which is preliminary data.</text>
</comment>
<evidence type="ECO:0000259" key="3">
    <source>
        <dbReference type="PROSITE" id="PS50102"/>
    </source>
</evidence>
<feature type="region of interest" description="Disordered" evidence="2">
    <location>
        <begin position="85"/>
        <end position="104"/>
    </location>
</feature>
<reference evidence="4" key="2">
    <citation type="submission" date="2023-05" db="EMBL/GenBank/DDBJ databases">
        <authorList>
            <person name="Schelkunov M.I."/>
        </authorList>
    </citation>
    <scope>NUCLEOTIDE SEQUENCE</scope>
    <source>
        <strain evidence="4">Hsosn_3</strain>
        <tissue evidence="4">Leaf</tissue>
    </source>
</reference>
<keyword evidence="5" id="KW-1185">Reference proteome</keyword>
<sequence length="104" mass="11781">MSAFLVFHEEVQPFDGINVRVNNLDIRVHNKFLENLFSPYGTISSCKVTRSNDFYVPGYGRVSFSTKEEVEKAIAANELKMYPPLCNRGPEHDGSDKKPKVDEA</sequence>
<name>A0AAD8GXZ7_9APIA</name>
<dbReference type="GO" id="GO:0003723">
    <property type="term" value="F:RNA binding"/>
    <property type="evidence" value="ECO:0007669"/>
    <property type="project" value="UniProtKB-UniRule"/>
</dbReference>
<reference evidence="4" key="1">
    <citation type="submission" date="2023-02" db="EMBL/GenBank/DDBJ databases">
        <title>Genome of toxic invasive species Heracleum sosnowskyi carries increased number of genes despite the absence of recent whole-genome duplications.</title>
        <authorList>
            <person name="Schelkunov M."/>
            <person name="Shtratnikova V."/>
            <person name="Makarenko M."/>
            <person name="Klepikova A."/>
            <person name="Omelchenko D."/>
            <person name="Novikova G."/>
            <person name="Obukhova E."/>
            <person name="Bogdanov V."/>
            <person name="Penin A."/>
            <person name="Logacheva M."/>
        </authorList>
    </citation>
    <scope>NUCLEOTIDE SEQUENCE</scope>
    <source>
        <strain evidence="4">Hsosn_3</strain>
        <tissue evidence="4">Leaf</tissue>
    </source>
</reference>
<evidence type="ECO:0000256" key="2">
    <source>
        <dbReference type="SAM" id="MobiDB-lite"/>
    </source>
</evidence>
<evidence type="ECO:0000313" key="4">
    <source>
        <dbReference type="EMBL" id="KAK1356754.1"/>
    </source>
</evidence>
<dbReference type="EMBL" id="JAUIZM010000011">
    <property type="protein sequence ID" value="KAK1356754.1"/>
    <property type="molecule type" value="Genomic_DNA"/>
</dbReference>
<feature type="compositionally biased region" description="Basic and acidic residues" evidence="2">
    <location>
        <begin position="89"/>
        <end position="104"/>
    </location>
</feature>
<organism evidence="4 5">
    <name type="scientific">Heracleum sosnowskyi</name>
    <dbReference type="NCBI Taxonomy" id="360622"/>
    <lineage>
        <taxon>Eukaryota</taxon>
        <taxon>Viridiplantae</taxon>
        <taxon>Streptophyta</taxon>
        <taxon>Embryophyta</taxon>
        <taxon>Tracheophyta</taxon>
        <taxon>Spermatophyta</taxon>
        <taxon>Magnoliopsida</taxon>
        <taxon>eudicotyledons</taxon>
        <taxon>Gunneridae</taxon>
        <taxon>Pentapetalae</taxon>
        <taxon>asterids</taxon>
        <taxon>campanulids</taxon>
        <taxon>Apiales</taxon>
        <taxon>Apiaceae</taxon>
        <taxon>Apioideae</taxon>
        <taxon>apioid superclade</taxon>
        <taxon>Tordylieae</taxon>
        <taxon>Tordyliinae</taxon>
        <taxon>Heracleum</taxon>
    </lineage>
</organism>